<dbReference type="SUPFAM" id="SSF51197">
    <property type="entry name" value="Clavaminate synthase-like"/>
    <property type="match status" value="1"/>
</dbReference>
<dbReference type="SMART" id="SM00558">
    <property type="entry name" value="JmjC"/>
    <property type="match status" value="1"/>
</dbReference>
<name>A0A3N1PMF4_9GAMM</name>
<dbReference type="InterPro" id="IPR003347">
    <property type="entry name" value="JmjC_dom"/>
</dbReference>
<protein>
    <submittedName>
        <fullName evidence="2">Cupin-like protein</fullName>
    </submittedName>
</protein>
<dbReference type="PANTHER" id="PTHR12461:SF105">
    <property type="entry name" value="HYPOXIA-INDUCIBLE FACTOR 1-ALPHA INHIBITOR"/>
    <property type="match status" value="1"/>
</dbReference>
<sequence>MTAGPAQIEECVAPGPEAILAAIAGRDQPLVFRAGARHWPLTQQGLDSDQAALTYLSGFAAQPVAVCELPPEAKGRVFFNDQMDGFNFRGYRQHFAELAERLAGGDLAAGLYMGSTETTQFFPGFAEQHGQDFAALGALTSLWVGNASRIAAHFDFPHNLACNLVGQRTFTLFPPQEVGNLYVGPLGLAPGGQDISLVNFDEPDFDRFPKAAEALAAAQQATLEPGDILFIPSLWWHQVVAKASLNVLMTFWWRDSPAWLGRPTNALLHAVLSLRDLPKAQRQAWKALFDHYVFDHDGAPAHLPEQAQGPLASPMTEQAARLLRAELMAKFKR</sequence>
<dbReference type="PANTHER" id="PTHR12461">
    <property type="entry name" value="HYPOXIA-INDUCIBLE FACTOR 1 ALPHA INHIBITOR-RELATED"/>
    <property type="match status" value="1"/>
</dbReference>
<feature type="domain" description="JmjC" evidence="1">
    <location>
        <begin position="111"/>
        <end position="268"/>
    </location>
</feature>
<dbReference type="RefSeq" id="WP_123420681.1">
    <property type="nucleotide sequence ID" value="NZ_RJUL01000002.1"/>
</dbReference>
<evidence type="ECO:0000313" key="3">
    <source>
        <dbReference type="Proteomes" id="UP000268033"/>
    </source>
</evidence>
<dbReference type="STRING" id="584787.GCA_001247655_03065"/>
<organism evidence="2 3">
    <name type="scientific">Gallaecimonas pentaromativorans</name>
    <dbReference type="NCBI Taxonomy" id="584787"/>
    <lineage>
        <taxon>Bacteria</taxon>
        <taxon>Pseudomonadati</taxon>
        <taxon>Pseudomonadota</taxon>
        <taxon>Gammaproteobacteria</taxon>
        <taxon>Enterobacterales</taxon>
        <taxon>Gallaecimonadaceae</taxon>
        <taxon>Gallaecimonas</taxon>
    </lineage>
</organism>
<reference evidence="2 3" key="1">
    <citation type="submission" date="2018-11" db="EMBL/GenBank/DDBJ databases">
        <title>Genomic Encyclopedia of Type Strains, Phase IV (KMG-IV): sequencing the most valuable type-strain genomes for metagenomic binning, comparative biology and taxonomic classification.</title>
        <authorList>
            <person name="Goeker M."/>
        </authorList>
    </citation>
    <scope>NUCLEOTIDE SEQUENCE [LARGE SCALE GENOMIC DNA]</scope>
    <source>
        <strain evidence="2 3">DSM 21945</strain>
    </source>
</reference>
<comment type="caution">
    <text evidence="2">The sequence shown here is derived from an EMBL/GenBank/DDBJ whole genome shotgun (WGS) entry which is preliminary data.</text>
</comment>
<gene>
    <name evidence="2" type="ORF">EDC28_102135</name>
</gene>
<dbReference type="Pfam" id="PF13621">
    <property type="entry name" value="Cupin_8"/>
    <property type="match status" value="1"/>
</dbReference>
<dbReference type="Proteomes" id="UP000268033">
    <property type="component" value="Unassembled WGS sequence"/>
</dbReference>
<dbReference type="InterPro" id="IPR041667">
    <property type="entry name" value="Cupin_8"/>
</dbReference>
<evidence type="ECO:0000259" key="1">
    <source>
        <dbReference type="PROSITE" id="PS51184"/>
    </source>
</evidence>
<proteinExistence type="predicted"/>
<accession>A0A3N1PMF4</accession>
<dbReference type="Gene3D" id="2.60.120.650">
    <property type="entry name" value="Cupin"/>
    <property type="match status" value="1"/>
</dbReference>
<evidence type="ECO:0000313" key="2">
    <source>
        <dbReference type="EMBL" id="ROQ29763.1"/>
    </source>
</evidence>
<dbReference type="PROSITE" id="PS51184">
    <property type="entry name" value="JMJC"/>
    <property type="match status" value="1"/>
</dbReference>
<dbReference type="AlphaFoldDB" id="A0A3N1PMF4"/>
<keyword evidence="3" id="KW-1185">Reference proteome</keyword>
<dbReference type="EMBL" id="RJUL01000002">
    <property type="protein sequence ID" value="ROQ29763.1"/>
    <property type="molecule type" value="Genomic_DNA"/>
</dbReference>